<keyword evidence="3 6" id="KW-0812">Transmembrane</keyword>
<dbReference type="InterPro" id="IPR004633">
    <property type="entry name" value="NaPi_cotrn-rel/YqeW-like"/>
</dbReference>
<dbReference type="Pfam" id="PF02690">
    <property type="entry name" value="Na_Pi_cotrans"/>
    <property type="match status" value="2"/>
</dbReference>
<evidence type="ECO:0000256" key="2">
    <source>
        <dbReference type="ARBA" id="ARBA00022475"/>
    </source>
</evidence>
<feature type="transmembrane region" description="Helical" evidence="6">
    <location>
        <begin position="293"/>
        <end position="318"/>
    </location>
</feature>
<dbReference type="EMBL" id="BMFH01000001">
    <property type="protein sequence ID" value="GGD48618.1"/>
    <property type="molecule type" value="Genomic_DNA"/>
</dbReference>
<dbReference type="PANTHER" id="PTHR10010:SF46">
    <property type="entry name" value="SODIUM-DEPENDENT PHOSPHATE TRANSPORT PROTEIN 2B"/>
    <property type="match status" value="1"/>
</dbReference>
<dbReference type="NCBIfam" id="TIGR00704">
    <property type="entry name" value="NaPi_cotrn_rel"/>
    <property type="match status" value="1"/>
</dbReference>
<evidence type="ECO:0000256" key="1">
    <source>
        <dbReference type="ARBA" id="ARBA00004651"/>
    </source>
</evidence>
<evidence type="ECO:0000313" key="7">
    <source>
        <dbReference type="EMBL" id="GGD48618.1"/>
    </source>
</evidence>
<name>A0ABQ1QVP4_9FLAO</name>
<organism evidence="7 8">
    <name type="scientific">Muriicola marianensis</name>
    <dbReference type="NCBI Taxonomy" id="1324801"/>
    <lineage>
        <taxon>Bacteria</taxon>
        <taxon>Pseudomonadati</taxon>
        <taxon>Bacteroidota</taxon>
        <taxon>Flavobacteriia</taxon>
        <taxon>Flavobacteriales</taxon>
        <taxon>Flavobacteriaceae</taxon>
        <taxon>Muriicola</taxon>
    </lineage>
</organism>
<evidence type="ECO:0000256" key="3">
    <source>
        <dbReference type="ARBA" id="ARBA00022692"/>
    </source>
</evidence>
<comment type="subcellular location">
    <subcellularLocation>
        <location evidence="1">Cell membrane</location>
        <topology evidence="1">Multi-pass membrane protein</topology>
    </subcellularLocation>
</comment>
<proteinExistence type="predicted"/>
<accession>A0ABQ1QVP4</accession>
<feature type="transmembrane region" description="Helical" evidence="6">
    <location>
        <begin position="54"/>
        <end position="79"/>
    </location>
</feature>
<dbReference type="NCBIfam" id="NF037997">
    <property type="entry name" value="Na_Pi_symport"/>
    <property type="match status" value="1"/>
</dbReference>
<keyword evidence="8" id="KW-1185">Reference proteome</keyword>
<keyword evidence="2" id="KW-1003">Cell membrane</keyword>
<feature type="transmembrane region" description="Helical" evidence="6">
    <location>
        <begin position="255"/>
        <end position="273"/>
    </location>
</feature>
<feature type="transmembrane region" description="Helical" evidence="6">
    <location>
        <begin position="12"/>
        <end position="33"/>
    </location>
</feature>
<keyword evidence="4 6" id="KW-1133">Transmembrane helix</keyword>
<dbReference type="Proteomes" id="UP000625780">
    <property type="component" value="Unassembled WGS sequence"/>
</dbReference>
<feature type="transmembrane region" description="Helical" evidence="6">
    <location>
        <begin position="138"/>
        <end position="155"/>
    </location>
</feature>
<evidence type="ECO:0000256" key="6">
    <source>
        <dbReference type="SAM" id="Phobius"/>
    </source>
</evidence>
<feature type="transmembrane region" description="Helical" evidence="6">
    <location>
        <begin position="175"/>
        <end position="197"/>
    </location>
</feature>
<gene>
    <name evidence="7" type="ORF">GCM10011361_14220</name>
</gene>
<evidence type="ECO:0000313" key="8">
    <source>
        <dbReference type="Proteomes" id="UP000625780"/>
    </source>
</evidence>
<keyword evidence="5 6" id="KW-0472">Membrane</keyword>
<dbReference type="RefSeq" id="WP_188369981.1">
    <property type="nucleotide sequence ID" value="NZ_BMFH01000001.1"/>
</dbReference>
<dbReference type="PANTHER" id="PTHR10010">
    <property type="entry name" value="SOLUTE CARRIER FAMILY 34 SODIUM PHOSPHATE , MEMBER 2-RELATED"/>
    <property type="match status" value="1"/>
</dbReference>
<comment type="caution">
    <text evidence="7">The sequence shown here is derived from an EMBL/GenBank/DDBJ whole genome shotgun (WGS) entry which is preliminary data.</text>
</comment>
<evidence type="ECO:0000256" key="4">
    <source>
        <dbReference type="ARBA" id="ARBA00022989"/>
    </source>
</evidence>
<sequence>MEFGLYQTLQLLGALGLFLFGMKVMSDALLLLAGHRMRRILAKMTYNKFLGVSMGFLITSVIQSSSATTLMVVSFSNAGLLTLTEAISVIMGANIGTTITAWLITILGFKVSMSVIALPLCGLGFLFTFSKKDQLKNLGSFILGFAVLFIGLQFLKDAMPDINQNPEILEFLNSYADLGFASVLLFLFIGTVLTILVQSSSATMALTLLMTAEGWIPFELGAAMVLGENIGTTITANLAAIVANFQAKRTARAHLIFNLLGVIWVLILFYPFMRMISWLAVQTGSDSPLVSAAAIPVALSLFHTVFNILNTFLLIWFIKPIARLVEWAVPEKIAPVRGIDEPKYLNKRMLKFPETAIATLVSESKHLFENAVFEIVTHAFNIHRDDLRSDIKAKKVIKKTEEDLKVNVRELYLTKVKTIYGAILQFATQAQSSLKLTSIQNNRIMEIKLANRKMVEIIRHTREVNRNIRTYSTKDNPHMKKEYDFYRRLMLTHLRGIFLPIPPDDDSSYNKDLKKLRTKSLEKLTKQNDEIDRLIREDLITTMMASSLVNDFDHLHDLIENLVTVAELLYCRSDILLMPGFPESEETLHVA</sequence>
<evidence type="ECO:0000256" key="5">
    <source>
        <dbReference type="ARBA" id="ARBA00023136"/>
    </source>
</evidence>
<dbReference type="InterPro" id="IPR003841">
    <property type="entry name" value="Na/Pi_transpt"/>
</dbReference>
<protein>
    <recommendedName>
        <fullName evidence="9">Na/Pi cotransporter family protein</fullName>
    </recommendedName>
</protein>
<reference evidence="8" key="1">
    <citation type="journal article" date="2019" name="Int. J. Syst. Evol. Microbiol.">
        <title>The Global Catalogue of Microorganisms (GCM) 10K type strain sequencing project: providing services to taxonomists for standard genome sequencing and annotation.</title>
        <authorList>
            <consortium name="The Broad Institute Genomics Platform"/>
            <consortium name="The Broad Institute Genome Sequencing Center for Infectious Disease"/>
            <person name="Wu L."/>
            <person name="Ma J."/>
        </authorList>
    </citation>
    <scope>NUCLEOTIDE SEQUENCE [LARGE SCALE GENOMIC DNA]</scope>
    <source>
        <strain evidence="8">CGMCC 1.12606</strain>
    </source>
</reference>
<evidence type="ECO:0008006" key="9">
    <source>
        <dbReference type="Google" id="ProtNLM"/>
    </source>
</evidence>
<feature type="transmembrane region" description="Helical" evidence="6">
    <location>
        <begin position="99"/>
        <end position="126"/>
    </location>
</feature>